<dbReference type="RefSeq" id="WP_164193952.1">
    <property type="nucleotide sequence ID" value="NZ_JAAGMR010000314.1"/>
</dbReference>
<dbReference type="Proteomes" id="UP000470520">
    <property type="component" value="Unassembled WGS sequence"/>
</dbReference>
<gene>
    <name evidence="2" type="ORF">G3I21_27260</name>
</gene>
<feature type="domain" description="DUF397" evidence="1">
    <location>
        <begin position="7"/>
        <end position="29"/>
    </location>
</feature>
<evidence type="ECO:0000313" key="2">
    <source>
        <dbReference type="EMBL" id="NEB95333.1"/>
    </source>
</evidence>
<proteinExistence type="predicted"/>
<organism evidence="2 3">
    <name type="scientific">Streptomyces bauhiniae</name>
    <dbReference type="NCBI Taxonomy" id="2340725"/>
    <lineage>
        <taxon>Bacteria</taxon>
        <taxon>Bacillati</taxon>
        <taxon>Actinomycetota</taxon>
        <taxon>Actinomycetes</taxon>
        <taxon>Kitasatosporales</taxon>
        <taxon>Streptomycetaceae</taxon>
        <taxon>Streptomyces</taxon>
    </lineage>
</organism>
<dbReference type="Pfam" id="PF04149">
    <property type="entry name" value="DUF397"/>
    <property type="match status" value="2"/>
</dbReference>
<dbReference type="EMBL" id="JAAGMR010000314">
    <property type="protein sequence ID" value="NEB95333.1"/>
    <property type="molecule type" value="Genomic_DNA"/>
</dbReference>
<dbReference type="AlphaFoldDB" id="A0A7K3QZM3"/>
<name>A0A7K3QZM3_9ACTN</name>
<reference evidence="2 3" key="1">
    <citation type="submission" date="2020-01" db="EMBL/GenBank/DDBJ databases">
        <title>Insect and environment-associated Actinomycetes.</title>
        <authorList>
            <person name="Currrie C."/>
            <person name="Chevrette M."/>
            <person name="Carlson C."/>
            <person name="Stubbendieck R."/>
            <person name="Wendt-Pienkowski E."/>
        </authorList>
    </citation>
    <scope>NUCLEOTIDE SEQUENCE [LARGE SCALE GENOMIC DNA]</scope>
    <source>
        <strain evidence="2 3">SID7754</strain>
    </source>
</reference>
<feature type="domain" description="DUF397" evidence="1">
    <location>
        <begin position="41"/>
        <end position="95"/>
    </location>
</feature>
<evidence type="ECO:0000313" key="3">
    <source>
        <dbReference type="Proteomes" id="UP000470520"/>
    </source>
</evidence>
<comment type="caution">
    <text evidence="2">The sequence shown here is derived from an EMBL/GenBank/DDBJ whole genome shotgun (WGS) entry which is preliminary data.</text>
</comment>
<dbReference type="InterPro" id="IPR007278">
    <property type="entry name" value="DUF397"/>
</dbReference>
<protein>
    <submittedName>
        <fullName evidence="2">DUF397 domain-containing protein</fullName>
    </submittedName>
</protein>
<evidence type="ECO:0000259" key="1">
    <source>
        <dbReference type="Pfam" id="PF04149"/>
    </source>
</evidence>
<accession>A0A7K3QZM3</accession>
<sequence length="96" mass="10601">MSREPELAWLKSSYSSGTDGESCVEIAHTSWVTCVGQPPELHWFKSSHSSGNDGNSCVEIARAPRTVHVRDSKRQAGPRLALTQDTWTVFLTGVRD</sequence>